<evidence type="ECO:0000256" key="12">
    <source>
        <dbReference type="SAM" id="Phobius"/>
    </source>
</evidence>
<keyword evidence="3" id="KW-1003">Cell membrane</keyword>
<organism evidence="14 15">
    <name type="scientific">Lynx pardinus</name>
    <name type="common">Iberian lynx</name>
    <name type="synonym">Felis pardina</name>
    <dbReference type="NCBI Taxonomy" id="191816"/>
    <lineage>
        <taxon>Eukaryota</taxon>
        <taxon>Metazoa</taxon>
        <taxon>Chordata</taxon>
        <taxon>Craniata</taxon>
        <taxon>Vertebrata</taxon>
        <taxon>Euteleostomi</taxon>
        <taxon>Mammalia</taxon>
        <taxon>Eutheria</taxon>
        <taxon>Laurasiatheria</taxon>
        <taxon>Carnivora</taxon>
        <taxon>Feliformia</taxon>
        <taxon>Felidae</taxon>
        <taxon>Felinae</taxon>
        <taxon>Lynx</taxon>
    </lineage>
</organism>
<dbReference type="InterPro" id="IPR000337">
    <property type="entry name" value="GPCR_3"/>
</dbReference>
<name>A0A485NGP6_LYNPA</name>
<evidence type="ECO:0000256" key="7">
    <source>
        <dbReference type="ARBA" id="ARBA00023040"/>
    </source>
</evidence>
<evidence type="ECO:0000256" key="5">
    <source>
        <dbReference type="ARBA" id="ARBA00022729"/>
    </source>
</evidence>
<reference evidence="14 15" key="1">
    <citation type="submission" date="2019-01" db="EMBL/GenBank/DDBJ databases">
        <authorList>
            <person name="Alioto T."/>
            <person name="Alioto T."/>
        </authorList>
    </citation>
    <scope>NUCLEOTIDE SEQUENCE [LARGE SCALE GENOMIC DNA]</scope>
</reference>
<dbReference type="PANTHER" id="PTHR24061:SF1">
    <property type="entry name" value="VOMERONASAL 2, RECEPTOR 2-RELATED"/>
    <property type="match status" value="1"/>
</dbReference>
<evidence type="ECO:0000256" key="4">
    <source>
        <dbReference type="ARBA" id="ARBA00022692"/>
    </source>
</evidence>
<keyword evidence="7" id="KW-0297">G-protein coupled receptor</keyword>
<protein>
    <submittedName>
        <fullName evidence="14">Rcg50085-like</fullName>
    </submittedName>
</protein>
<dbReference type="PANTHER" id="PTHR24061">
    <property type="entry name" value="CALCIUM-SENSING RECEPTOR-RELATED"/>
    <property type="match status" value="1"/>
</dbReference>
<dbReference type="InterPro" id="IPR011500">
    <property type="entry name" value="GPCR_3_9-Cys_dom"/>
</dbReference>
<keyword evidence="9" id="KW-0675">Receptor</keyword>
<dbReference type="InterPro" id="IPR038550">
    <property type="entry name" value="GPCR_3_9-Cys_sf"/>
</dbReference>
<keyword evidence="5" id="KW-0732">Signal</keyword>
<keyword evidence="15" id="KW-1185">Reference proteome</keyword>
<evidence type="ECO:0000259" key="13">
    <source>
        <dbReference type="PROSITE" id="PS50259"/>
    </source>
</evidence>
<comment type="subcellular location">
    <subcellularLocation>
        <location evidence="1">Cell membrane</location>
        <topology evidence="1">Multi-pass membrane protein</topology>
    </subcellularLocation>
</comment>
<keyword evidence="8 12" id="KW-0472">Membrane</keyword>
<dbReference type="Pfam" id="PF07562">
    <property type="entry name" value="NCD3G"/>
    <property type="match status" value="1"/>
</dbReference>
<dbReference type="Pfam" id="PF00003">
    <property type="entry name" value="7tm_3"/>
    <property type="match status" value="1"/>
</dbReference>
<evidence type="ECO:0000256" key="10">
    <source>
        <dbReference type="ARBA" id="ARBA00023180"/>
    </source>
</evidence>
<accession>A0A485NGP6</accession>
<feature type="transmembrane region" description="Helical" evidence="12">
    <location>
        <begin position="201"/>
        <end position="222"/>
    </location>
</feature>
<evidence type="ECO:0000256" key="6">
    <source>
        <dbReference type="ARBA" id="ARBA00022989"/>
    </source>
</evidence>
<evidence type="ECO:0000256" key="9">
    <source>
        <dbReference type="ARBA" id="ARBA00023170"/>
    </source>
</evidence>
<dbReference type="EMBL" id="CAAGRJ010017369">
    <property type="protein sequence ID" value="VFV32695.1"/>
    <property type="molecule type" value="Genomic_DNA"/>
</dbReference>
<dbReference type="Proteomes" id="UP000386466">
    <property type="component" value="Unassembled WGS sequence"/>
</dbReference>
<dbReference type="GO" id="GO:0005886">
    <property type="term" value="C:plasma membrane"/>
    <property type="evidence" value="ECO:0007669"/>
    <property type="project" value="UniProtKB-SubCell"/>
</dbReference>
<dbReference type="FunFam" id="2.10.50.30:FF:000002">
    <property type="entry name" value="Vomeronasal 2 receptor, h1"/>
    <property type="match status" value="1"/>
</dbReference>
<gene>
    <name evidence="14" type="ORF">LYPA_23C003574</name>
</gene>
<evidence type="ECO:0000313" key="14">
    <source>
        <dbReference type="EMBL" id="VFV32695.1"/>
    </source>
</evidence>
<feature type="transmembrane region" description="Helical" evidence="12">
    <location>
        <begin position="164"/>
        <end position="189"/>
    </location>
</feature>
<evidence type="ECO:0000256" key="11">
    <source>
        <dbReference type="ARBA" id="ARBA00023224"/>
    </source>
</evidence>
<dbReference type="AlphaFoldDB" id="A0A485NGP6"/>
<dbReference type="PRINTS" id="PR00248">
    <property type="entry name" value="GPCRMGR"/>
</dbReference>
<keyword evidence="11" id="KW-0807">Transducer</keyword>
<dbReference type="Gene3D" id="2.10.50.30">
    <property type="entry name" value="GPCR, family 3, nine cysteines domain"/>
    <property type="match status" value="1"/>
</dbReference>
<evidence type="ECO:0000256" key="2">
    <source>
        <dbReference type="ARBA" id="ARBA00007242"/>
    </source>
</evidence>
<feature type="domain" description="G-protein coupled receptors family 3 profile" evidence="13">
    <location>
        <begin position="92"/>
        <end position="270"/>
    </location>
</feature>
<keyword evidence="4 12" id="KW-0812">Transmembrane</keyword>
<feature type="transmembrane region" description="Helical" evidence="12">
    <location>
        <begin position="249"/>
        <end position="268"/>
    </location>
</feature>
<dbReference type="GO" id="GO:0004984">
    <property type="term" value="F:olfactory receptor activity"/>
    <property type="evidence" value="ECO:0007669"/>
    <property type="project" value="TreeGrafter"/>
</dbReference>
<feature type="transmembrane region" description="Helical" evidence="12">
    <location>
        <begin position="91"/>
        <end position="117"/>
    </location>
</feature>
<evidence type="ECO:0000313" key="15">
    <source>
        <dbReference type="Proteomes" id="UP000386466"/>
    </source>
</evidence>
<evidence type="ECO:0000256" key="8">
    <source>
        <dbReference type="ARBA" id="ARBA00023136"/>
    </source>
</evidence>
<dbReference type="InterPro" id="IPR000068">
    <property type="entry name" value="GPCR_3_Ca_sens_rcpt-rel"/>
</dbReference>
<evidence type="ECO:0000256" key="1">
    <source>
        <dbReference type="ARBA" id="ARBA00004651"/>
    </source>
</evidence>
<proteinExistence type="inferred from homology"/>
<dbReference type="PROSITE" id="PS50259">
    <property type="entry name" value="G_PROTEIN_RECEP_F3_4"/>
    <property type="match status" value="1"/>
</dbReference>
<keyword evidence="6 12" id="KW-1133">Transmembrane helix</keyword>
<keyword evidence="10" id="KW-0325">Glycoprotein</keyword>
<sequence>MKKNNATIFWNNASSKLFHLVCTDLCRPGTRKGIHQEEPICCFDLIACADGHVSWEPGQRECEQCGEDYWSNAQKSECILREVEFLAYNEALGLLLVILSIFGVLVVVAATIVYVICRHTPLVNANDRDLGFLIQVSLVIIRLSSRLFIGKPYNWSYMTRHVTLAVRFSLCLSCILGKTISLCLAYRISKSRARLLSIHSLYRKIIVLISVLVEIGICTTYLELEPPRVCKNMESRNIKIILECVEGSIEFLCSMFGIDVYLALLCFLTT</sequence>
<comment type="similarity">
    <text evidence="2">Belongs to the G-protein coupled receptor 3 family.</text>
</comment>
<feature type="transmembrane region" description="Helical" evidence="12">
    <location>
        <begin position="129"/>
        <end position="149"/>
    </location>
</feature>
<dbReference type="GO" id="GO:0004930">
    <property type="term" value="F:G protein-coupled receptor activity"/>
    <property type="evidence" value="ECO:0007669"/>
    <property type="project" value="UniProtKB-KW"/>
</dbReference>
<evidence type="ECO:0000256" key="3">
    <source>
        <dbReference type="ARBA" id="ARBA00022475"/>
    </source>
</evidence>
<dbReference type="InterPro" id="IPR017978">
    <property type="entry name" value="GPCR_3_C"/>
</dbReference>